<dbReference type="Gene3D" id="1.25.40.290">
    <property type="entry name" value="ARM repeat domains"/>
    <property type="match status" value="1"/>
</dbReference>
<name>A0A429XU10_9BACI</name>
<dbReference type="InterPro" id="IPR016024">
    <property type="entry name" value="ARM-type_fold"/>
</dbReference>
<proteinExistence type="predicted"/>
<reference evidence="1" key="1">
    <citation type="submission" date="2018-12" db="EMBL/GenBank/DDBJ databases">
        <authorList>
            <person name="Sun L."/>
            <person name="Chen Z."/>
        </authorList>
    </citation>
    <scope>NUCLEOTIDE SEQUENCE [LARGE SCALE GENOMIC DNA]</scope>
    <source>
        <strain evidence="1">3-2-2</strain>
    </source>
</reference>
<dbReference type="Proteomes" id="UP000287156">
    <property type="component" value="Unassembled WGS sequence"/>
</dbReference>
<dbReference type="InterPro" id="IPR014825">
    <property type="entry name" value="DNA_alkylation"/>
</dbReference>
<dbReference type="CDD" id="cd07064">
    <property type="entry name" value="AlkD_like_1"/>
    <property type="match status" value="1"/>
</dbReference>
<dbReference type="OrthoDB" id="9775346at2"/>
<evidence type="ECO:0000313" key="1">
    <source>
        <dbReference type="EMBL" id="RST71473.1"/>
    </source>
</evidence>
<gene>
    <name evidence="1" type="ORF">D4T97_018430</name>
</gene>
<dbReference type="EMBL" id="QYTV02000012">
    <property type="protein sequence ID" value="RST71473.1"/>
    <property type="molecule type" value="Genomic_DNA"/>
</dbReference>
<keyword evidence="2" id="KW-1185">Reference proteome</keyword>
<organism evidence="1 2">
    <name type="scientific">Siminovitchia acidinfaciens</name>
    <dbReference type="NCBI Taxonomy" id="2321395"/>
    <lineage>
        <taxon>Bacteria</taxon>
        <taxon>Bacillati</taxon>
        <taxon>Bacillota</taxon>
        <taxon>Bacilli</taxon>
        <taxon>Bacillales</taxon>
        <taxon>Bacillaceae</taxon>
        <taxon>Siminovitchia</taxon>
    </lineage>
</organism>
<sequence>MDERQLLISFIGQMEENRDAEKAAAMKKYMKDLFPFLGIKAPERKSLSKDFIIELNAVDDYESYVKELWELPEREYQYVAIDFLVKKKKNLDESHIDFIKYLIVTKSWWDTVDAIASHLAGTIFSKHPELIEKRGEEWLNSENIWLKRTMILFQLKYKERTNDELLFSIIERTKHIDEFFIQKAIGWVLREYSKTSPDAVTQFIESNELSSLAKREGLKHIQKP</sequence>
<evidence type="ECO:0000313" key="2">
    <source>
        <dbReference type="Proteomes" id="UP000287156"/>
    </source>
</evidence>
<dbReference type="PANTHER" id="PTHR34070">
    <property type="entry name" value="ARMADILLO-TYPE FOLD"/>
    <property type="match status" value="1"/>
</dbReference>
<dbReference type="Gene3D" id="1.20.1660.10">
    <property type="entry name" value="Hypothetical protein (EF3068)"/>
    <property type="match status" value="1"/>
</dbReference>
<dbReference type="Pfam" id="PF08713">
    <property type="entry name" value="DNA_alkylation"/>
    <property type="match status" value="1"/>
</dbReference>
<dbReference type="SUPFAM" id="SSF48371">
    <property type="entry name" value="ARM repeat"/>
    <property type="match status" value="1"/>
</dbReference>
<accession>A0A429XU10</accession>
<dbReference type="PANTHER" id="PTHR34070:SF1">
    <property type="entry name" value="DNA ALKYLATION REPAIR PROTEIN"/>
    <property type="match status" value="1"/>
</dbReference>
<protein>
    <submittedName>
        <fullName evidence="1">DNA alkylation repair protein</fullName>
    </submittedName>
</protein>
<dbReference type="RefSeq" id="WP_126052239.1">
    <property type="nucleotide sequence ID" value="NZ_QYTV02000012.1"/>
</dbReference>
<comment type="caution">
    <text evidence="1">The sequence shown here is derived from an EMBL/GenBank/DDBJ whole genome shotgun (WGS) entry which is preliminary data.</text>
</comment>
<dbReference type="AlphaFoldDB" id="A0A429XU10"/>